<dbReference type="InterPro" id="IPR020904">
    <property type="entry name" value="Sc_DH/Rdtase_CS"/>
</dbReference>
<dbReference type="SUPFAM" id="SSF51735">
    <property type="entry name" value="NAD(P)-binding Rossmann-fold domains"/>
    <property type="match status" value="1"/>
</dbReference>
<accession>A0A6J7I2D0</accession>
<proteinExistence type="inferred from homology"/>
<reference evidence="3" key="1">
    <citation type="submission" date="2020-05" db="EMBL/GenBank/DDBJ databases">
        <authorList>
            <person name="Chiriac C."/>
            <person name="Salcher M."/>
            <person name="Ghai R."/>
            <person name="Kavagutti S V."/>
        </authorList>
    </citation>
    <scope>NUCLEOTIDE SEQUENCE</scope>
</reference>
<dbReference type="Pfam" id="PF13561">
    <property type="entry name" value="adh_short_C2"/>
    <property type="match status" value="1"/>
</dbReference>
<protein>
    <submittedName>
        <fullName evidence="3">Unannotated protein</fullName>
    </submittedName>
</protein>
<dbReference type="GO" id="GO:0016491">
    <property type="term" value="F:oxidoreductase activity"/>
    <property type="evidence" value="ECO:0007669"/>
    <property type="project" value="UniProtKB-KW"/>
</dbReference>
<sequence length="249" mass="24957">MGLELNGKVILVTGAGAGIGAACALMASARGAAVAVADISGAAAASVVAQIEESGADALALTLDVADLHAVDHAMTTIVERYGRLDGAVNNAGIASPSAPVGHTATEAWRSVMAVNLDGVFYCTRAEIAAMAPGGSIVNMASIMGLVGKNGSAPYVAAKHGVIGLTKSAALDHADDGIRVNAVAPGYIDTPLLESRRTPESYAVTAALHPLGRLGTPEEVAELVCWLLSDAASFCTGSVFTVDGGYVAR</sequence>
<dbReference type="PANTHER" id="PTHR24321">
    <property type="entry name" value="DEHYDROGENASES, SHORT CHAIN"/>
    <property type="match status" value="1"/>
</dbReference>
<organism evidence="3">
    <name type="scientific">freshwater metagenome</name>
    <dbReference type="NCBI Taxonomy" id="449393"/>
    <lineage>
        <taxon>unclassified sequences</taxon>
        <taxon>metagenomes</taxon>
        <taxon>ecological metagenomes</taxon>
    </lineage>
</organism>
<gene>
    <name evidence="3" type="ORF">UFOPK3610_01623</name>
</gene>
<keyword evidence="2" id="KW-0560">Oxidoreductase</keyword>
<dbReference type="PROSITE" id="PS00061">
    <property type="entry name" value="ADH_SHORT"/>
    <property type="match status" value="1"/>
</dbReference>
<dbReference type="InterPro" id="IPR036291">
    <property type="entry name" value="NAD(P)-bd_dom_sf"/>
</dbReference>
<evidence type="ECO:0000256" key="2">
    <source>
        <dbReference type="ARBA" id="ARBA00023002"/>
    </source>
</evidence>
<dbReference type="EMBL" id="CAFBMR010000090">
    <property type="protein sequence ID" value="CAB4924902.1"/>
    <property type="molecule type" value="Genomic_DNA"/>
</dbReference>
<comment type="similarity">
    <text evidence="1">Belongs to the short-chain dehydrogenases/reductases (SDR) family.</text>
</comment>
<dbReference type="PRINTS" id="PR00081">
    <property type="entry name" value="GDHRDH"/>
</dbReference>
<dbReference type="Gene3D" id="3.40.50.720">
    <property type="entry name" value="NAD(P)-binding Rossmann-like Domain"/>
    <property type="match status" value="1"/>
</dbReference>
<evidence type="ECO:0000313" key="3">
    <source>
        <dbReference type="EMBL" id="CAB4924902.1"/>
    </source>
</evidence>
<name>A0A6J7I2D0_9ZZZZ</name>
<dbReference type="PRINTS" id="PR00080">
    <property type="entry name" value="SDRFAMILY"/>
</dbReference>
<dbReference type="InterPro" id="IPR002347">
    <property type="entry name" value="SDR_fam"/>
</dbReference>
<evidence type="ECO:0000256" key="1">
    <source>
        <dbReference type="ARBA" id="ARBA00006484"/>
    </source>
</evidence>
<dbReference type="FunFam" id="3.40.50.720:FF:000084">
    <property type="entry name" value="Short-chain dehydrogenase reductase"/>
    <property type="match status" value="1"/>
</dbReference>
<dbReference type="AlphaFoldDB" id="A0A6J7I2D0"/>
<dbReference type="PANTHER" id="PTHR24321:SF8">
    <property type="entry name" value="ESTRADIOL 17-BETA-DEHYDROGENASE 8-RELATED"/>
    <property type="match status" value="1"/>
</dbReference>